<dbReference type="InterPro" id="IPR015424">
    <property type="entry name" value="PyrdxlP-dep_Trfase"/>
</dbReference>
<keyword evidence="4 6" id="KW-0808">Transferase</keyword>
<evidence type="ECO:0000256" key="6">
    <source>
        <dbReference type="RuleBase" id="RU000481"/>
    </source>
</evidence>
<dbReference type="EMBL" id="JRQD01000003">
    <property type="protein sequence ID" value="KGM06840.1"/>
    <property type="molecule type" value="Genomic_DNA"/>
</dbReference>
<comment type="cofactor">
    <cofactor evidence="1 6">
        <name>pyridoxal 5'-phosphate</name>
        <dbReference type="ChEBI" id="CHEBI:597326"/>
    </cofactor>
</comment>
<dbReference type="Gene3D" id="3.90.1150.10">
    <property type="entry name" value="Aspartate Aminotransferase, domain 1"/>
    <property type="match status" value="1"/>
</dbReference>
<dbReference type="InterPro" id="IPR050596">
    <property type="entry name" value="AspAT/PAT-like"/>
</dbReference>
<evidence type="ECO:0000256" key="2">
    <source>
        <dbReference type="ARBA" id="ARBA00007441"/>
    </source>
</evidence>
<dbReference type="NCBIfam" id="NF006514">
    <property type="entry name" value="PRK08960.1"/>
    <property type="match status" value="1"/>
</dbReference>
<evidence type="ECO:0000256" key="5">
    <source>
        <dbReference type="ARBA" id="ARBA00022898"/>
    </source>
</evidence>
<evidence type="ECO:0000313" key="8">
    <source>
        <dbReference type="EMBL" id="KGM06840.1"/>
    </source>
</evidence>
<dbReference type="CDD" id="cd00609">
    <property type="entry name" value="AAT_like"/>
    <property type="match status" value="1"/>
</dbReference>
<evidence type="ECO:0000256" key="4">
    <source>
        <dbReference type="ARBA" id="ARBA00022679"/>
    </source>
</evidence>
<dbReference type="Pfam" id="PF00155">
    <property type="entry name" value="Aminotran_1_2"/>
    <property type="match status" value="1"/>
</dbReference>
<reference evidence="8 9" key="1">
    <citation type="submission" date="2014-09" db="EMBL/GenBank/DDBJ databases">
        <authorList>
            <person name="Grob C."/>
            <person name="Taubert M."/>
            <person name="Howat A.M."/>
            <person name="Burns O.J."/>
            <person name="Dixon J.L."/>
            <person name="Chen Y."/>
            <person name="Murrell J.C."/>
        </authorList>
    </citation>
    <scope>NUCLEOTIDE SEQUENCE [LARGE SCALE GENOMIC DNA]</scope>
    <source>
        <strain evidence="8">L4</strain>
    </source>
</reference>
<dbReference type="Proteomes" id="UP000029999">
    <property type="component" value="Unassembled WGS sequence"/>
</dbReference>
<evidence type="ECO:0000313" key="9">
    <source>
        <dbReference type="Proteomes" id="UP000029999"/>
    </source>
</evidence>
<name>A0A0A0BG57_9GAMM</name>
<dbReference type="EC" id="2.6.1.-" evidence="6"/>
<sequence>MTKRMAKRAAAISPFHVMDILAQAKQLQSQGQDIIHMEVGEPDFDTPEPIVEAGIKALKAGKTHYTPALGLPELREAIANWYQDYYQLDISPERIVVTPGASGALLLVMGALLELGEKVMLADPGYPCNRHFARFVEGDINAVSVTAASNYQLTADHIEQHWDDKTSLALLASPSNPTGTVLSKEELELLSKAVKRKQGTLVVDEIYHGLTYDGFKATSALAIDDQAFVINSFSKFFGMTGWRLGWLVVPEGYTGVMDKLAQNLYLAAPTMSQYAALAAFKQNTLNVLEQRQQVFQQRRDALLPALKELDFTLPVTPQGAFYLYADCSKLLNDKVPDSMTLSRYLLKEAGIAITPGLDFGNFQAEHHCRFAYTTSEERLLEAAERIGQTIKRFS</sequence>
<comment type="caution">
    <text evidence="8">The sequence shown here is derived from an EMBL/GenBank/DDBJ whole genome shotgun (WGS) entry which is preliminary data.</text>
</comment>
<proteinExistence type="inferred from homology"/>
<dbReference type="RefSeq" id="WP_036313466.1">
    <property type="nucleotide sequence ID" value="NZ_JRQD01000003.1"/>
</dbReference>
<comment type="similarity">
    <text evidence="2 6">Belongs to the class-I pyridoxal-phosphate-dependent aminotransferase family.</text>
</comment>
<dbReference type="Gene3D" id="3.40.640.10">
    <property type="entry name" value="Type I PLP-dependent aspartate aminotransferase-like (Major domain)"/>
    <property type="match status" value="1"/>
</dbReference>
<dbReference type="NCBIfam" id="NF005601">
    <property type="entry name" value="PRK07337.1"/>
    <property type="match status" value="1"/>
</dbReference>
<dbReference type="STRING" id="392484.LP43_1332"/>
<organism evidence="8 9">
    <name type="scientific">Methylophaga thiooxydans</name>
    <dbReference type="NCBI Taxonomy" id="392484"/>
    <lineage>
        <taxon>Bacteria</taxon>
        <taxon>Pseudomonadati</taxon>
        <taxon>Pseudomonadota</taxon>
        <taxon>Gammaproteobacteria</taxon>
        <taxon>Thiotrichales</taxon>
        <taxon>Piscirickettsiaceae</taxon>
        <taxon>Methylophaga</taxon>
    </lineage>
</organism>
<keyword evidence="5" id="KW-0663">Pyridoxal phosphate</keyword>
<gene>
    <name evidence="8" type="ORF">LP43_1332</name>
</gene>
<dbReference type="InterPro" id="IPR015421">
    <property type="entry name" value="PyrdxlP-dep_Trfase_major"/>
</dbReference>
<dbReference type="AlphaFoldDB" id="A0A0A0BG57"/>
<evidence type="ECO:0000256" key="3">
    <source>
        <dbReference type="ARBA" id="ARBA00022576"/>
    </source>
</evidence>
<protein>
    <recommendedName>
        <fullName evidence="6">Aminotransferase</fullName>
        <ecNumber evidence="6">2.6.1.-</ecNumber>
    </recommendedName>
</protein>
<dbReference type="InterPro" id="IPR004838">
    <property type="entry name" value="NHTrfase_class1_PyrdxlP-BS"/>
</dbReference>
<dbReference type="SUPFAM" id="SSF53383">
    <property type="entry name" value="PLP-dependent transferases"/>
    <property type="match status" value="1"/>
</dbReference>
<dbReference type="GO" id="GO:0030170">
    <property type="term" value="F:pyridoxal phosphate binding"/>
    <property type="evidence" value="ECO:0007669"/>
    <property type="project" value="InterPro"/>
</dbReference>
<dbReference type="PANTHER" id="PTHR46383">
    <property type="entry name" value="ASPARTATE AMINOTRANSFERASE"/>
    <property type="match status" value="1"/>
</dbReference>
<evidence type="ECO:0000256" key="1">
    <source>
        <dbReference type="ARBA" id="ARBA00001933"/>
    </source>
</evidence>
<dbReference type="PROSITE" id="PS00105">
    <property type="entry name" value="AA_TRANSFER_CLASS_1"/>
    <property type="match status" value="1"/>
</dbReference>
<feature type="domain" description="Aminotransferase class I/classII large" evidence="7">
    <location>
        <begin position="33"/>
        <end position="386"/>
    </location>
</feature>
<dbReference type="InterPro" id="IPR015422">
    <property type="entry name" value="PyrdxlP-dep_Trfase_small"/>
</dbReference>
<dbReference type="PANTHER" id="PTHR46383:SF2">
    <property type="entry name" value="AMINOTRANSFERASE"/>
    <property type="match status" value="1"/>
</dbReference>
<evidence type="ECO:0000259" key="7">
    <source>
        <dbReference type="Pfam" id="PF00155"/>
    </source>
</evidence>
<accession>A0A0A0BG57</accession>
<dbReference type="GO" id="GO:0008483">
    <property type="term" value="F:transaminase activity"/>
    <property type="evidence" value="ECO:0007669"/>
    <property type="project" value="UniProtKB-KW"/>
</dbReference>
<dbReference type="InterPro" id="IPR004839">
    <property type="entry name" value="Aminotransferase_I/II_large"/>
</dbReference>
<dbReference type="GO" id="GO:0006520">
    <property type="term" value="P:amino acid metabolic process"/>
    <property type="evidence" value="ECO:0007669"/>
    <property type="project" value="InterPro"/>
</dbReference>
<keyword evidence="3 6" id="KW-0032">Aminotransferase</keyword>